<evidence type="ECO:0000313" key="8">
    <source>
        <dbReference type="Proteomes" id="UP000221222"/>
    </source>
</evidence>
<proteinExistence type="predicted"/>
<feature type="transmembrane region" description="Helical" evidence="3">
    <location>
        <begin position="342"/>
        <end position="362"/>
    </location>
</feature>
<dbReference type="GO" id="GO:0000155">
    <property type="term" value="F:phosphorelay sensor kinase activity"/>
    <property type="evidence" value="ECO:0007669"/>
    <property type="project" value="InterPro"/>
</dbReference>
<dbReference type="InterPro" id="IPR000014">
    <property type="entry name" value="PAS"/>
</dbReference>
<sequence length="726" mass="83615">MRFLLSSIIIFLSCYGSLYAENRHILILQSYNKGLVWSDNISKGIEDTLLLQQDHYEITTEYMDTKKINSKEYMNSLYKLFVLKMENQTFDAIIVADNEAVEFVLKYRNELFKNIPLVFCGIDKRDPGLDINIILNKNIPLILESKEIKVNMNFIAKTLPNLEQLYIINDYTGASVLVNHTYRNEGKKLEEKGIKVTLNLNGNLEQIKKDIKNLPKNSAVLFGSLFRDKEGRYIPYYDVNDVLNSSKVPLFSMSDSHFGKGVIGGYLLRGYDLGVESAKQVIRILQTNKKLKYNPIIVPSKWSFDCKAMEKYNINMDKIPKDAIIINLPKTFFEKHKKLVEYAFIIFPFLLISLIFAIINNYQKYKLSQKLKGQSELQEVLLNNIQNSIFWIDNQFKIKGCNNSFCKLLNLKQEEIIGKDICKVFFNLCNLQIKNNLKSLEEIEFTSDEKIFRLTSQMFLNNKGENGGVVSIITNITEKRQLEVNTQFIIQQSKLSEVGEMLSAIVHQWKNPLVELSAIAHKMMYYDKKNKLTSDDIKIFYDNIMTQTIYMSDTIDGFRDFIRPSNMPKAFNVDTGLQEVLTLLSHSLKYSHIELNYENKSKAYCFAYGYPNEFKQVVVSIINNAKDAINSAKKSNTSLKGLIKLSLYKYTDNIELYIEDNGCGIKDEIIKQLFNPFFTTKSKGDGFGLYMAKLIIENKMHGKIKVSQILNGTRVSISIPISESIK</sequence>
<dbReference type="Gene3D" id="3.30.450.20">
    <property type="entry name" value="PAS domain"/>
    <property type="match status" value="1"/>
</dbReference>
<dbReference type="Proteomes" id="UP000221222">
    <property type="component" value="Unassembled WGS sequence"/>
</dbReference>
<dbReference type="SUPFAM" id="SSF47384">
    <property type="entry name" value="Homodimeric domain of signal transducing histidine kinase"/>
    <property type="match status" value="1"/>
</dbReference>
<evidence type="ECO:0000256" key="3">
    <source>
        <dbReference type="SAM" id="Phobius"/>
    </source>
</evidence>
<dbReference type="PRINTS" id="PR00344">
    <property type="entry name" value="BCTRLSENSOR"/>
</dbReference>
<dbReference type="InterPro" id="IPR035965">
    <property type="entry name" value="PAS-like_dom_sf"/>
</dbReference>
<keyword evidence="7" id="KW-0808">Transferase</keyword>
<dbReference type="PANTHER" id="PTHR43065">
    <property type="entry name" value="SENSOR HISTIDINE KINASE"/>
    <property type="match status" value="1"/>
</dbReference>
<reference evidence="6 9" key="2">
    <citation type="submission" date="2018-08" db="EMBL/GenBank/DDBJ databases">
        <title>Complete genome of the Arcobacter molluscorum type strain LMG 25693.</title>
        <authorList>
            <person name="Miller W.G."/>
            <person name="Yee E."/>
            <person name="Bono J.L."/>
        </authorList>
    </citation>
    <scope>NUCLEOTIDE SEQUENCE [LARGE SCALE GENOMIC DNA]</scope>
    <source>
        <strain evidence="6 9">CECT 7696</strain>
    </source>
</reference>
<dbReference type="Pfam" id="PF13426">
    <property type="entry name" value="PAS_9"/>
    <property type="match status" value="1"/>
</dbReference>
<dbReference type="Gene3D" id="3.30.565.10">
    <property type="entry name" value="Histidine kinase-like ATPase, C-terminal domain"/>
    <property type="match status" value="1"/>
</dbReference>
<feature type="domain" description="PAS" evidence="5">
    <location>
        <begin position="374"/>
        <end position="419"/>
    </location>
</feature>
<dbReference type="InterPro" id="IPR036890">
    <property type="entry name" value="HATPase_C_sf"/>
</dbReference>
<feature type="domain" description="Histidine kinase" evidence="4">
    <location>
        <begin position="504"/>
        <end position="723"/>
    </location>
</feature>
<dbReference type="RefSeq" id="WP_099343619.1">
    <property type="nucleotide sequence ID" value="NZ_CP032098.1"/>
</dbReference>
<keyword evidence="8" id="KW-1185">Reference proteome</keyword>
<dbReference type="SMART" id="SM00091">
    <property type="entry name" value="PAS"/>
    <property type="match status" value="1"/>
</dbReference>
<evidence type="ECO:0000259" key="5">
    <source>
        <dbReference type="PROSITE" id="PS50112"/>
    </source>
</evidence>
<dbReference type="SUPFAM" id="SSF55785">
    <property type="entry name" value="PYP-like sensor domain (PAS domain)"/>
    <property type="match status" value="1"/>
</dbReference>
<dbReference type="EMBL" id="CP032098">
    <property type="protein sequence ID" value="AXX91149.1"/>
    <property type="molecule type" value="Genomic_DNA"/>
</dbReference>
<organism evidence="7 8">
    <name type="scientific">Malaciobacter molluscorum LMG 25693</name>
    <dbReference type="NCBI Taxonomy" id="870501"/>
    <lineage>
        <taxon>Bacteria</taxon>
        <taxon>Pseudomonadati</taxon>
        <taxon>Campylobacterota</taxon>
        <taxon>Epsilonproteobacteria</taxon>
        <taxon>Campylobacterales</taxon>
        <taxon>Arcobacteraceae</taxon>
        <taxon>Malaciobacter</taxon>
    </lineage>
</organism>
<dbReference type="PROSITE" id="PS50112">
    <property type="entry name" value="PAS"/>
    <property type="match status" value="1"/>
</dbReference>
<name>A0A2G1DEG4_9BACT</name>
<dbReference type="Pfam" id="PF02518">
    <property type="entry name" value="HATPase_c"/>
    <property type="match status" value="1"/>
</dbReference>
<dbReference type="PANTHER" id="PTHR43065:SF42">
    <property type="entry name" value="TWO-COMPONENT SENSOR PPRA"/>
    <property type="match status" value="1"/>
</dbReference>
<keyword evidence="3" id="KW-0472">Membrane</keyword>
<dbReference type="EMBL" id="NXFY01000031">
    <property type="protein sequence ID" value="PHO16878.1"/>
    <property type="molecule type" value="Genomic_DNA"/>
</dbReference>
<dbReference type="Proteomes" id="UP000262712">
    <property type="component" value="Chromosome"/>
</dbReference>
<keyword evidence="3" id="KW-1133">Transmembrane helix</keyword>
<gene>
    <name evidence="6" type="ORF">AMOL_0110</name>
    <name evidence="7" type="ORF">CPU12_13390</name>
</gene>
<dbReference type="SUPFAM" id="SSF55874">
    <property type="entry name" value="ATPase domain of HSP90 chaperone/DNA topoisomerase II/histidine kinase"/>
    <property type="match status" value="1"/>
</dbReference>
<evidence type="ECO:0000313" key="9">
    <source>
        <dbReference type="Proteomes" id="UP000262712"/>
    </source>
</evidence>
<comment type="catalytic activity">
    <reaction evidence="1">
        <text>ATP + protein L-histidine = ADP + protein N-phospho-L-histidine.</text>
        <dbReference type="EC" id="2.7.13.3"/>
    </reaction>
</comment>
<keyword evidence="7" id="KW-0418">Kinase</keyword>
<dbReference type="KEGG" id="amol:AMOL_0110"/>
<dbReference type="AlphaFoldDB" id="A0A2G1DEG4"/>
<evidence type="ECO:0000256" key="1">
    <source>
        <dbReference type="ARBA" id="ARBA00000085"/>
    </source>
</evidence>
<evidence type="ECO:0000313" key="6">
    <source>
        <dbReference type="EMBL" id="AXX91149.1"/>
    </source>
</evidence>
<evidence type="ECO:0000259" key="4">
    <source>
        <dbReference type="PROSITE" id="PS50109"/>
    </source>
</evidence>
<keyword evidence="3" id="KW-0812">Transmembrane</keyword>
<accession>A0A2G1DEG4</accession>
<reference evidence="7 8" key="1">
    <citation type="submission" date="2017-09" db="EMBL/GenBank/DDBJ databases">
        <title>Arcobacter canalis sp. nov., a new species isolated from a water canal contaminated with urban sewage.</title>
        <authorList>
            <person name="Perez-Cataluna A."/>
            <person name="Salas-Masso N."/>
            <person name="Figueras M.J."/>
        </authorList>
    </citation>
    <scope>NUCLEOTIDE SEQUENCE [LARGE SCALE GENOMIC DNA]</scope>
    <source>
        <strain evidence="7 8">F98-3</strain>
    </source>
</reference>
<dbReference type="Gene3D" id="1.10.287.130">
    <property type="match status" value="1"/>
</dbReference>
<dbReference type="InterPro" id="IPR003594">
    <property type="entry name" value="HATPase_dom"/>
</dbReference>
<evidence type="ECO:0000256" key="2">
    <source>
        <dbReference type="ARBA" id="ARBA00012438"/>
    </source>
</evidence>
<dbReference type="PROSITE" id="PS50109">
    <property type="entry name" value="HIS_KIN"/>
    <property type="match status" value="1"/>
</dbReference>
<evidence type="ECO:0000313" key="7">
    <source>
        <dbReference type="EMBL" id="PHO16878.1"/>
    </source>
</evidence>
<protein>
    <recommendedName>
        <fullName evidence="2">histidine kinase</fullName>
        <ecNumber evidence="2">2.7.13.3</ecNumber>
    </recommendedName>
</protein>
<dbReference type="CDD" id="cd00130">
    <property type="entry name" value="PAS"/>
    <property type="match status" value="1"/>
</dbReference>
<dbReference type="EC" id="2.7.13.3" evidence="2"/>
<dbReference type="SMART" id="SM00387">
    <property type="entry name" value="HATPase_c"/>
    <property type="match status" value="1"/>
</dbReference>
<dbReference type="InterPro" id="IPR005467">
    <property type="entry name" value="His_kinase_dom"/>
</dbReference>
<dbReference type="InterPro" id="IPR036097">
    <property type="entry name" value="HisK_dim/P_sf"/>
</dbReference>
<dbReference type="Gene3D" id="3.40.50.2300">
    <property type="match status" value="2"/>
</dbReference>
<dbReference type="InterPro" id="IPR004358">
    <property type="entry name" value="Sig_transdc_His_kin-like_C"/>
</dbReference>